<evidence type="ECO:0000313" key="3">
    <source>
        <dbReference type="Proteomes" id="UP000241818"/>
    </source>
</evidence>
<reference evidence="2 3" key="1">
    <citation type="journal article" date="2018" name="New Phytol.">
        <title>Comparative genomics and transcriptomics depict ericoid mycorrhizal fungi as versatile saprotrophs and plant mutualists.</title>
        <authorList>
            <person name="Martino E."/>
            <person name="Morin E."/>
            <person name="Grelet G.A."/>
            <person name="Kuo A."/>
            <person name="Kohler A."/>
            <person name="Daghino S."/>
            <person name="Barry K.W."/>
            <person name="Cichocki N."/>
            <person name="Clum A."/>
            <person name="Dockter R.B."/>
            <person name="Hainaut M."/>
            <person name="Kuo R.C."/>
            <person name="LaButti K."/>
            <person name="Lindahl B.D."/>
            <person name="Lindquist E.A."/>
            <person name="Lipzen A."/>
            <person name="Khouja H.R."/>
            <person name="Magnuson J."/>
            <person name="Murat C."/>
            <person name="Ohm R.A."/>
            <person name="Singer S.W."/>
            <person name="Spatafora J.W."/>
            <person name="Wang M."/>
            <person name="Veneault-Fourrey C."/>
            <person name="Henrissat B."/>
            <person name="Grigoriev I.V."/>
            <person name="Martin F.M."/>
            <person name="Perotto S."/>
        </authorList>
    </citation>
    <scope>NUCLEOTIDE SEQUENCE [LARGE SCALE GENOMIC DNA]</scope>
    <source>
        <strain evidence="2 3">ATCC 22711</strain>
    </source>
</reference>
<feature type="region of interest" description="Disordered" evidence="1">
    <location>
        <begin position="199"/>
        <end position="322"/>
    </location>
</feature>
<dbReference type="OrthoDB" id="5391950at2759"/>
<dbReference type="InParanoid" id="A0A2T3APK9"/>
<protein>
    <submittedName>
        <fullName evidence="2">Uncharacterized protein</fullName>
    </submittedName>
</protein>
<feature type="compositionally biased region" description="Basic and acidic residues" evidence="1">
    <location>
        <begin position="119"/>
        <end position="136"/>
    </location>
</feature>
<feature type="compositionally biased region" description="Low complexity" evidence="1">
    <location>
        <begin position="1"/>
        <end position="12"/>
    </location>
</feature>
<sequence length="339" mass="37023">MPPVLSSPSTSSPSPPPPSSQQSVSSTPKRKRDDIPPTPPASCPEMRLNTKLPSNITVASSADSETGSPRTKVAYTFQGLQLEDDRVSKLDLQRSNFPRLGPRNEGMQEESAVRKRVKVFGDKESDIASGRGREIPETPQHQSFGTVSGSERNSDSTVSEKGCSLALRNEVDPMIFKGSSIGKRKGGLARAYPSINCLADSKSRASRKRMGTPPLLGSRDASLETETADGGERNVDLDRAALTWHDDEITGHNPDDPDDDGEGINGIGFKPTPAIAYARSEKRRLQMAEYRSREAREARAKRSERRRGEVSKESSKVEAETARRVRFLEGMTESIIPTS</sequence>
<organism evidence="2 3">
    <name type="scientific">Amorphotheca resinae ATCC 22711</name>
    <dbReference type="NCBI Taxonomy" id="857342"/>
    <lineage>
        <taxon>Eukaryota</taxon>
        <taxon>Fungi</taxon>
        <taxon>Dikarya</taxon>
        <taxon>Ascomycota</taxon>
        <taxon>Pezizomycotina</taxon>
        <taxon>Leotiomycetes</taxon>
        <taxon>Helotiales</taxon>
        <taxon>Amorphothecaceae</taxon>
        <taxon>Amorphotheca</taxon>
    </lineage>
</organism>
<keyword evidence="3" id="KW-1185">Reference proteome</keyword>
<dbReference type="GeneID" id="36574127"/>
<name>A0A2T3APK9_AMORE</name>
<feature type="compositionally biased region" description="Basic and acidic residues" evidence="1">
    <location>
        <begin position="230"/>
        <end position="255"/>
    </location>
</feature>
<proteinExistence type="predicted"/>
<gene>
    <name evidence="2" type="ORF">M430DRAFT_31554</name>
</gene>
<dbReference type="EMBL" id="KZ679019">
    <property type="protein sequence ID" value="PSS06943.1"/>
    <property type="molecule type" value="Genomic_DNA"/>
</dbReference>
<feature type="region of interest" description="Disordered" evidence="1">
    <location>
        <begin position="94"/>
        <end position="161"/>
    </location>
</feature>
<feature type="compositionally biased region" description="Polar residues" evidence="1">
    <location>
        <begin position="51"/>
        <end position="69"/>
    </location>
</feature>
<dbReference type="AlphaFoldDB" id="A0A2T3APK9"/>
<evidence type="ECO:0000313" key="2">
    <source>
        <dbReference type="EMBL" id="PSS06943.1"/>
    </source>
</evidence>
<feature type="region of interest" description="Disordered" evidence="1">
    <location>
        <begin position="1"/>
        <end position="72"/>
    </location>
</feature>
<feature type="compositionally biased region" description="Basic and acidic residues" evidence="1">
    <location>
        <begin position="279"/>
        <end position="322"/>
    </location>
</feature>
<evidence type="ECO:0000256" key="1">
    <source>
        <dbReference type="SAM" id="MobiDB-lite"/>
    </source>
</evidence>
<accession>A0A2T3APK9</accession>
<feature type="compositionally biased region" description="Polar residues" evidence="1">
    <location>
        <begin position="139"/>
        <end position="159"/>
    </location>
</feature>
<dbReference type="RefSeq" id="XP_024716599.1">
    <property type="nucleotide sequence ID" value="XM_024866046.1"/>
</dbReference>
<dbReference type="Proteomes" id="UP000241818">
    <property type="component" value="Unassembled WGS sequence"/>
</dbReference>